<comment type="caution">
    <text evidence="1">The sequence shown here is derived from an EMBL/GenBank/DDBJ whole genome shotgun (WGS) entry which is preliminary data.</text>
</comment>
<dbReference type="RefSeq" id="WP_157288990.1">
    <property type="nucleotide sequence ID" value="NZ_WQRF01000001.1"/>
</dbReference>
<dbReference type="Proteomes" id="UP000438106">
    <property type="component" value="Unassembled WGS sequence"/>
</dbReference>
<dbReference type="AlphaFoldDB" id="A0A7X3K2G8"/>
<sequence>MPVIDRGDHYHVFGQSTDLWAVGDALYFPNGVTEEWQMRPALDTDLPHPHLQHRPGAMKLVRRWPNGIMYYQLIVVPPTRRKLSASNCAWAVKRELRRNADFRRIVTELDAGRTPDFAA</sequence>
<organism evidence="1 2">
    <name type="scientific">Devosia marina</name>
    <dbReference type="NCBI Taxonomy" id="2683198"/>
    <lineage>
        <taxon>Bacteria</taxon>
        <taxon>Pseudomonadati</taxon>
        <taxon>Pseudomonadota</taxon>
        <taxon>Alphaproteobacteria</taxon>
        <taxon>Hyphomicrobiales</taxon>
        <taxon>Devosiaceae</taxon>
        <taxon>Devosia</taxon>
    </lineage>
</organism>
<reference evidence="1 2" key="1">
    <citation type="submission" date="2019-12" db="EMBL/GenBank/DDBJ databases">
        <title>Devosia maris sp. nov., isolated from the deep seawater.</title>
        <authorList>
            <person name="Liu Y."/>
        </authorList>
    </citation>
    <scope>NUCLEOTIDE SEQUENCE [LARGE SCALE GENOMIC DNA]</scope>
    <source>
        <strain evidence="1 2">L53-10-65</strain>
    </source>
</reference>
<name>A0A7X3K2G8_9HYPH</name>
<evidence type="ECO:0000313" key="2">
    <source>
        <dbReference type="Proteomes" id="UP000438106"/>
    </source>
</evidence>
<gene>
    <name evidence="1" type="ORF">GO014_02480</name>
</gene>
<keyword evidence="2" id="KW-1185">Reference proteome</keyword>
<dbReference type="EMBL" id="WQRF01000001">
    <property type="protein sequence ID" value="MVS97898.1"/>
    <property type="molecule type" value="Genomic_DNA"/>
</dbReference>
<evidence type="ECO:0000313" key="1">
    <source>
        <dbReference type="EMBL" id="MVS97898.1"/>
    </source>
</evidence>
<protein>
    <submittedName>
        <fullName evidence="1">Uncharacterized protein</fullName>
    </submittedName>
</protein>
<proteinExistence type="predicted"/>
<accession>A0A7X3K2G8</accession>